<dbReference type="InterPro" id="IPR028969">
    <property type="entry name" value="Imm52"/>
</dbReference>
<sequence length="293" mass="32265">MRIPASSSTFRPWIADDFVGQARRQLGAAGGTPITWMFLEPEAAAVATTLFRRNGIASTSLSFLEEGSLPVPVHFFLGAYWASRTEPVEDCARRLARCLHRLTEVDPLLSTWLKVGRNRAESLRLRVASSEESLRKLLQQSYDEKFPGLGFRISLWDGRESSGVAMNVTCGSDAAVSPNVVLINLPLPGGEDLRLYQPETVRALFRAVVDEWDPDWAVFASNTMQDMQADRRPYVGWLTYLRTERALISKAQAGIEIASLGNGVLLTAGPNPLQVSDNDIKAAEAQLSTIELS</sequence>
<evidence type="ECO:0000259" key="1">
    <source>
        <dbReference type="Pfam" id="PF15579"/>
    </source>
</evidence>
<reference evidence="3" key="1">
    <citation type="journal article" date="2019" name="Int. J. Syst. Evol. Microbiol.">
        <title>The Global Catalogue of Microorganisms (GCM) 10K type strain sequencing project: providing services to taxonomists for standard genome sequencing and annotation.</title>
        <authorList>
            <consortium name="The Broad Institute Genomics Platform"/>
            <consortium name="The Broad Institute Genome Sequencing Center for Infectious Disease"/>
            <person name="Wu L."/>
            <person name="Ma J."/>
        </authorList>
    </citation>
    <scope>NUCLEOTIDE SEQUENCE [LARGE SCALE GENOMIC DNA]</scope>
    <source>
        <strain evidence="3">CGMCC 4.7645</strain>
    </source>
</reference>
<dbReference type="EMBL" id="JBHUKR010000016">
    <property type="protein sequence ID" value="MFD2420093.1"/>
    <property type="molecule type" value="Genomic_DNA"/>
</dbReference>
<dbReference type="RefSeq" id="WP_378268123.1">
    <property type="nucleotide sequence ID" value="NZ_JBHUKR010000016.1"/>
</dbReference>
<accession>A0ABW5FYG3</accession>
<gene>
    <name evidence="2" type="ORF">ACFSXZ_27565</name>
</gene>
<organism evidence="2 3">
    <name type="scientific">Amycolatopsis pigmentata</name>
    <dbReference type="NCBI Taxonomy" id="450801"/>
    <lineage>
        <taxon>Bacteria</taxon>
        <taxon>Bacillati</taxon>
        <taxon>Actinomycetota</taxon>
        <taxon>Actinomycetes</taxon>
        <taxon>Pseudonocardiales</taxon>
        <taxon>Pseudonocardiaceae</taxon>
        <taxon>Amycolatopsis</taxon>
    </lineage>
</organism>
<proteinExistence type="predicted"/>
<feature type="domain" description="Immunity protein 52" evidence="1">
    <location>
        <begin position="75"/>
        <end position="267"/>
    </location>
</feature>
<dbReference type="Proteomes" id="UP001597417">
    <property type="component" value="Unassembled WGS sequence"/>
</dbReference>
<evidence type="ECO:0000313" key="3">
    <source>
        <dbReference type="Proteomes" id="UP001597417"/>
    </source>
</evidence>
<keyword evidence="3" id="KW-1185">Reference proteome</keyword>
<name>A0ABW5FYG3_9PSEU</name>
<dbReference type="Pfam" id="PF15579">
    <property type="entry name" value="Imm52"/>
    <property type="match status" value="1"/>
</dbReference>
<protein>
    <submittedName>
        <fullName evidence="2">Imm52 family immunity protein</fullName>
    </submittedName>
</protein>
<evidence type="ECO:0000313" key="2">
    <source>
        <dbReference type="EMBL" id="MFD2420093.1"/>
    </source>
</evidence>
<comment type="caution">
    <text evidence="2">The sequence shown here is derived from an EMBL/GenBank/DDBJ whole genome shotgun (WGS) entry which is preliminary data.</text>
</comment>